<sequence>MELKIKQRLFLSTYFFISGICFSTWASRIPTIKTTFGYNEAELGTILLAMPISSLAGLPVSGWLVSRYDSRVPLLAAFILISVALCLIGFASNTFMLVASISLFSFALRILNISMNTQAITLQKKFDRTINGSFHGLWSTGGIVGVGISTLLVAMDVSMGIHLLSVSVLALVVSLFSYRFLMRDDRAASGNKLVIGKPDPYIVYLGLLAFFSAICEGGMFDWSGIYFKEVVKVELFTLGYLTFMIFMALSRFASDWIVERIGMAKTYILSASLVTVGIALATTMPYFWPSLIGFCFVGFGTASIIPMTFLLAGGSKKYSTGMAISLIATYSIAGMLVGPPMIGYIAHAFNLRISFIAFAIAGLMLIPISQMFFRHRRSLK</sequence>
<dbReference type="Proteomes" id="UP001319200">
    <property type="component" value="Unassembled WGS sequence"/>
</dbReference>
<comment type="subcellular location">
    <subcellularLocation>
        <location evidence="1">Membrane</location>
        <topology evidence="1">Multi-pass membrane protein</topology>
    </subcellularLocation>
</comment>
<feature type="transmembrane region" description="Helical" evidence="5">
    <location>
        <begin position="291"/>
        <end position="312"/>
    </location>
</feature>
<dbReference type="PANTHER" id="PTHR23514">
    <property type="entry name" value="BYPASS OF STOP CODON PROTEIN 6"/>
    <property type="match status" value="1"/>
</dbReference>
<dbReference type="PANTHER" id="PTHR23514:SF13">
    <property type="entry name" value="INNER MEMBRANE PROTEIN YBJJ"/>
    <property type="match status" value="1"/>
</dbReference>
<dbReference type="Gene3D" id="1.20.1250.20">
    <property type="entry name" value="MFS general substrate transporter like domains"/>
    <property type="match status" value="2"/>
</dbReference>
<dbReference type="EMBL" id="JAHESF010000070">
    <property type="protein sequence ID" value="MBT1701412.1"/>
    <property type="molecule type" value="Genomic_DNA"/>
</dbReference>
<keyword evidence="8" id="KW-1185">Reference proteome</keyword>
<gene>
    <name evidence="7" type="ORF">KK083_31250</name>
</gene>
<evidence type="ECO:0000256" key="5">
    <source>
        <dbReference type="SAM" id="Phobius"/>
    </source>
</evidence>
<dbReference type="GO" id="GO:0022857">
    <property type="term" value="F:transmembrane transporter activity"/>
    <property type="evidence" value="ECO:0007669"/>
    <property type="project" value="InterPro"/>
</dbReference>
<evidence type="ECO:0000256" key="3">
    <source>
        <dbReference type="ARBA" id="ARBA00022989"/>
    </source>
</evidence>
<dbReference type="SUPFAM" id="SSF103473">
    <property type="entry name" value="MFS general substrate transporter"/>
    <property type="match status" value="1"/>
</dbReference>
<dbReference type="InterPro" id="IPR051788">
    <property type="entry name" value="MFS_Transporter"/>
</dbReference>
<dbReference type="InterPro" id="IPR020846">
    <property type="entry name" value="MFS_dom"/>
</dbReference>
<feature type="transmembrane region" description="Helical" evidence="5">
    <location>
        <begin position="201"/>
        <end position="220"/>
    </location>
</feature>
<protein>
    <submittedName>
        <fullName evidence="7">MFS transporter</fullName>
    </submittedName>
</protein>
<dbReference type="PROSITE" id="PS50850">
    <property type="entry name" value="MFS"/>
    <property type="match status" value="1"/>
</dbReference>
<evidence type="ECO:0000256" key="1">
    <source>
        <dbReference type="ARBA" id="ARBA00004141"/>
    </source>
</evidence>
<evidence type="ECO:0000259" key="6">
    <source>
        <dbReference type="PROSITE" id="PS50850"/>
    </source>
</evidence>
<feature type="transmembrane region" description="Helical" evidence="5">
    <location>
        <begin position="353"/>
        <end position="373"/>
    </location>
</feature>
<dbReference type="Pfam" id="PF07690">
    <property type="entry name" value="MFS_1"/>
    <property type="match status" value="1"/>
</dbReference>
<proteinExistence type="predicted"/>
<dbReference type="CDD" id="cd17393">
    <property type="entry name" value="MFS_MosC_like"/>
    <property type="match status" value="1"/>
</dbReference>
<feature type="transmembrane region" description="Helical" evidence="5">
    <location>
        <begin position="9"/>
        <end position="26"/>
    </location>
</feature>
<dbReference type="GO" id="GO:0016020">
    <property type="term" value="C:membrane"/>
    <property type="evidence" value="ECO:0007669"/>
    <property type="project" value="UniProtKB-SubCell"/>
</dbReference>
<accession>A0AAP2DUV9</accession>
<feature type="transmembrane region" description="Helical" evidence="5">
    <location>
        <begin position="324"/>
        <end position="347"/>
    </location>
</feature>
<evidence type="ECO:0000256" key="2">
    <source>
        <dbReference type="ARBA" id="ARBA00022692"/>
    </source>
</evidence>
<feature type="transmembrane region" description="Helical" evidence="5">
    <location>
        <begin position="266"/>
        <end position="285"/>
    </location>
</feature>
<dbReference type="InterPro" id="IPR036259">
    <property type="entry name" value="MFS_trans_sf"/>
</dbReference>
<feature type="transmembrane region" description="Helical" evidence="5">
    <location>
        <begin position="97"/>
        <end position="115"/>
    </location>
</feature>
<keyword evidence="3 5" id="KW-1133">Transmembrane helix</keyword>
<dbReference type="AlphaFoldDB" id="A0AAP2DUV9"/>
<reference evidence="7 8" key="1">
    <citation type="submission" date="2021-05" db="EMBL/GenBank/DDBJ databases">
        <title>A Polyphasic approach of four new species of the genus Ohtaekwangia: Ohtaekwangia histidinii sp. nov., Ohtaekwangia cretensis sp. nov., Ohtaekwangia indiensis sp. nov., Ohtaekwangia reichenbachii sp. nov. from diverse environment.</title>
        <authorList>
            <person name="Octaviana S."/>
        </authorList>
    </citation>
    <scope>NUCLEOTIDE SEQUENCE [LARGE SCALE GENOMIC DNA]</scope>
    <source>
        <strain evidence="7 8">PWU4</strain>
    </source>
</reference>
<feature type="transmembrane region" description="Helical" evidence="5">
    <location>
        <begin position="72"/>
        <end position="91"/>
    </location>
</feature>
<dbReference type="RefSeq" id="WP_254170093.1">
    <property type="nucleotide sequence ID" value="NZ_JAHESF010000070.1"/>
</dbReference>
<feature type="transmembrane region" description="Helical" evidence="5">
    <location>
        <begin position="136"/>
        <end position="155"/>
    </location>
</feature>
<evidence type="ECO:0000313" key="7">
    <source>
        <dbReference type="EMBL" id="MBT1701412.1"/>
    </source>
</evidence>
<evidence type="ECO:0000256" key="4">
    <source>
        <dbReference type="ARBA" id="ARBA00023136"/>
    </source>
</evidence>
<evidence type="ECO:0000313" key="8">
    <source>
        <dbReference type="Proteomes" id="UP001319200"/>
    </source>
</evidence>
<feature type="transmembrane region" description="Helical" evidence="5">
    <location>
        <begin position="46"/>
        <end position="65"/>
    </location>
</feature>
<comment type="caution">
    <text evidence="7">The sequence shown here is derived from an EMBL/GenBank/DDBJ whole genome shotgun (WGS) entry which is preliminary data.</text>
</comment>
<organism evidence="7 8">
    <name type="scientific">Chryseosolibacter histidini</name>
    <dbReference type="NCBI Taxonomy" id="2782349"/>
    <lineage>
        <taxon>Bacteria</taxon>
        <taxon>Pseudomonadati</taxon>
        <taxon>Bacteroidota</taxon>
        <taxon>Cytophagia</taxon>
        <taxon>Cytophagales</taxon>
        <taxon>Chryseotaleaceae</taxon>
        <taxon>Chryseosolibacter</taxon>
    </lineage>
</organism>
<dbReference type="InterPro" id="IPR011701">
    <property type="entry name" value="MFS"/>
</dbReference>
<feature type="transmembrane region" description="Helical" evidence="5">
    <location>
        <begin position="161"/>
        <end position="181"/>
    </location>
</feature>
<feature type="transmembrane region" description="Helical" evidence="5">
    <location>
        <begin position="235"/>
        <end position="254"/>
    </location>
</feature>
<feature type="domain" description="Major facilitator superfamily (MFS) profile" evidence="6">
    <location>
        <begin position="7"/>
        <end position="377"/>
    </location>
</feature>
<keyword evidence="2 5" id="KW-0812">Transmembrane</keyword>
<name>A0AAP2DUV9_9BACT</name>
<keyword evidence="4 5" id="KW-0472">Membrane</keyword>